<keyword evidence="12 17" id="KW-0456">Lyase</keyword>
<comment type="catalytic activity">
    <reaction evidence="15 17 19">
        <text>(6S)-NADHX + ADP = AMP + phosphate + NADH + H(+)</text>
        <dbReference type="Rhea" id="RHEA:32223"/>
        <dbReference type="ChEBI" id="CHEBI:15378"/>
        <dbReference type="ChEBI" id="CHEBI:43474"/>
        <dbReference type="ChEBI" id="CHEBI:57945"/>
        <dbReference type="ChEBI" id="CHEBI:64074"/>
        <dbReference type="ChEBI" id="CHEBI:456215"/>
        <dbReference type="ChEBI" id="CHEBI:456216"/>
        <dbReference type="EC" id="4.2.1.136"/>
    </reaction>
</comment>
<dbReference type="GO" id="GO:0046872">
    <property type="term" value="F:metal ion binding"/>
    <property type="evidence" value="ECO:0007669"/>
    <property type="project" value="UniProtKB-UniRule"/>
</dbReference>
<evidence type="ECO:0000256" key="13">
    <source>
        <dbReference type="ARBA" id="ARBA00023268"/>
    </source>
</evidence>
<evidence type="ECO:0000256" key="8">
    <source>
        <dbReference type="ARBA" id="ARBA00022857"/>
    </source>
</evidence>
<evidence type="ECO:0000313" key="23">
    <source>
        <dbReference type="EMBL" id="TDT87162.1"/>
    </source>
</evidence>
<comment type="catalytic activity">
    <reaction evidence="16 17 19">
        <text>(6S)-NADPHX + ADP = AMP + phosphate + NADPH + H(+)</text>
        <dbReference type="Rhea" id="RHEA:32235"/>
        <dbReference type="ChEBI" id="CHEBI:15378"/>
        <dbReference type="ChEBI" id="CHEBI:43474"/>
        <dbReference type="ChEBI" id="CHEBI:57783"/>
        <dbReference type="ChEBI" id="CHEBI:64076"/>
        <dbReference type="ChEBI" id="CHEBI:456215"/>
        <dbReference type="ChEBI" id="CHEBI:456216"/>
        <dbReference type="EC" id="4.2.1.136"/>
    </reaction>
</comment>
<evidence type="ECO:0000256" key="4">
    <source>
        <dbReference type="ARBA" id="ARBA00009524"/>
    </source>
</evidence>
<dbReference type="GO" id="GO:0110051">
    <property type="term" value="P:metabolite repair"/>
    <property type="evidence" value="ECO:0007669"/>
    <property type="project" value="TreeGrafter"/>
</dbReference>
<dbReference type="OrthoDB" id="9806925at2"/>
<evidence type="ECO:0000256" key="15">
    <source>
        <dbReference type="ARBA" id="ARBA00048238"/>
    </source>
</evidence>
<reference evidence="22 24" key="1">
    <citation type="journal article" date="2016" name="Front. Microbiol.">
        <title>Genome Sequence of the Piezophilic, Mesophilic Sulfate-Reducing Bacterium Desulfovibrio indicus J2T.</title>
        <authorList>
            <person name="Cao J."/>
            <person name="Maignien L."/>
            <person name="Shao Z."/>
            <person name="Alain K."/>
            <person name="Jebbar M."/>
        </authorList>
    </citation>
    <scope>NUCLEOTIDE SEQUENCE [LARGE SCALE GENOMIC DNA]</scope>
    <source>
        <strain evidence="22 24">J2</strain>
    </source>
</reference>
<feature type="binding site" evidence="17">
    <location>
        <position position="384"/>
    </location>
    <ligand>
        <name>(6S)-NADPHX</name>
        <dbReference type="ChEBI" id="CHEBI:64076"/>
    </ligand>
</feature>
<dbReference type="PIRSF" id="PIRSF017184">
    <property type="entry name" value="Nnr"/>
    <property type="match status" value="1"/>
</dbReference>
<dbReference type="EMBL" id="SOBK01000009">
    <property type="protein sequence ID" value="TDT87162.1"/>
    <property type="molecule type" value="Genomic_DNA"/>
</dbReference>
<dbReference type="GO" id="GO:0052856">
    <property type="term" value="F:NAD(P)HX epimerase activity"/>
    <property type="evidence" value="ECO:0007669"/>
    <property type="project" value="UniProtKB-UniRule"/>
</dbReference>
<keyword evidence="10 17" id="KW-0520">NAD</keyword>
<dbReference type="PROSITE" id="PS01050">
    <property type="entry name" value="YJEF_C_2"/>
    <property type="match status" value="1"/>
</dbReference>
<keyword evidence="24" id="KW-1185">Reference proteome</keyword>
<feature type="domain" description="YjeF N-terminal" evidence="21">
    <location>
        <begin position="11"/>
        <end position="220"/>
    </location>
</feature>
<dbReference type="RefSeq" id="WP_066804480.1">
    <property type="nucleotide sequence ID" value="NZ_CP014206.1"/>
</dbReference>
<dbReference type="InterPro" id="IPR030677">
    <property type="entry name" value="Nnr"/>
</dbReference>
<evidence type="ECO:0000256" key="10">
    <source>
        <dbReference type="ARBA" id="ARBA00023027"/>
    </source>
</evidence>
<feature type="binding site" evidence="18">
    <location>
        <begin position="132"/>
        <end position="138"/>
    </location>
    <ligand>
        <name>(6S)-NADPHX</name>
        <dbReference type="ChEBI" id="CHEBI:64076"/>
    </ligand>
</feature>
<dbReference type="GO" id="GO:0046496">
    <property type="term" value="P:nicotinamide nucleotide metabolic process"/>
    <property type="evidence" value="ECO:0007669"/>
    <property type="project" value="UniProtKB-UniRule"/>
</dbReference>
<dbReference type="InterPro" id="IPR017953">
    <property type="entry name" value="Carbohydrate_kinase_pred_CS"/>
</dbReference>
<dbReference type="Gene3D" id="3.40.50.10260">
    <property type="entry name" value="YjeF N-terminal domain"/>
    <property type="match status" value="1"/>
</dbReference>
<keyword evidence="8 17" id="KW-0521">NADP</keyword>
<evidence type="ECO:0000259" key="20">
    <source>
        <dbReference type="PROSITE" id="PS51383"/>
    </source>
</evidence>
<dbReference type="NCBIfam" id="TIGR00197">
    <property type="entry name" value="yjeF_nterm"/>
    <property type="match status" value="1"/>
</dbReference>
<comment type="catalytic activity">
    <reaction evidence="1 18 19">
        <text>(6R)-NADHX = (6S)-NADHX</text>
        <dbReference type="Rhea" id="RHEA:32215"/>
        <dbReference type="ChEBI" id="CHEBI:64074"/>
        <dbReference type="ChEBI" id="CHEBI:64075"/>
        <dbReference type="EC" id="5.1.99.6"/>
    </reaction>
</comment>
<evidence type="ECO:0000256" key="11">
    <source>
        <dbReference type="ARBA" id="ARBA00023235"/>
    </source>
</evidence>
<dbReference type="GO" id="GO:0016301">
    <property type="term" value="F:kinase activity"/>
    <property type="evidence" value="ECO:0007669"/>
    <property type="project" value="UniProtKB-KW"/>
</dbReference>
<evidence type="ECO:0000259" key="21">
    <source>
        <dbReference type="PROSITE" id="PS51385"/>
    </source>
</evidence>
<feature type="binding site" evidence="17">
    <location>
        <position position="333"/>
    </location>
    <ligand>
        <name>(6S)-NADPHX</name>
        <dbReference type="ChEBI" id="CHEBI:64076"/>
    </ligand>
</feature>
<dbReference type="PROSITE" id="PS51385">
    <property type="entry name" value="YJEF_N"/>
    <property type="match status" value="1"/>
</dbReference>
<dbReference type="HAMAP" id="MF_01966">
    <property type="entry name" value="NADHX_epimerase"/>
    <property type="match status" value="1"/>
</dbReference>
<evidence type="ECO:0000256" key="14">
    <source>
        <dbReference type="ARBA" id="ARBA00025153"/>
    </source>
</evidence>
<keyword evidence="7 17" id="KW-0067">ATP-binding</keyword>
<gene>
    <name evidence="18" type="primary">nnrE</name>
    <name evidence="17" type="synonym">nnrD</name>
    <name evidence="22" type="ORF">AWY79_12625</name>
    <name evidence="23" type="ORF">EDC59_10949</name>
</gene>
<dbReference type="Proteomes" id="UP000055611">
    <property type="component" value="Chromosome"/>
</dbReference>
<evidence type="ECO:0000313" key="24">
    <source>
        <dbReference type="Proteomes" id="UP000055611"/>
    </source>
</evidence>
<keyword evidence="9 18" id="KW-0630">Potassium</keyword>
<comment type="similarity">
    <text evidence="17">Belongs to the NnrD/CARKD family.</text>
</comment>
<keyword evidence="5 18" id="KW-0479">Metal-binding</keyword>
<feature type="binding site" evidence="17">
    <location>
        <position position="264"/>
    </location>
    <ligand>
        <name>(6S)-NADPHX</name>
        <dbReference type="ChEBI" id="CHEBI:64076"/>
    </ligand>
</feature>
<comment type="subunit">
    <text evidence="17">Homotetramer.</text>
</comment>
<evidence type="ECO:0000256" key="2">
    <source>
        <dbReference type="ARBA" id="ARBA00000909"/>
    </source>
</evidence>
<evidence type="ECO:0000256" key="5">
    <source>
        <dbReference type="ARBA" id="ARBA00022723"/>
    </source>
</evidence>
<evidence type="ECO:0000256" key="19">
    <source>
        <dbReference type="PIRNR" id="PIRNR017184"/>
    </source>
</evidence>
<comment type="function">
    <text evidence="17">Catalyzes the dehydration of the S-form of NAD(P)HX at the expense of ADP, which is converted to AMP. Together with NAD(P)HX epimerase, which catalyzes the epimerization of the S- and R-forms, the enzyme allows the repair of both epimers of NAD(P)HX, a damaged form of NAD(P)H that is a result of enzymatic or heat-dependent hydration.</text>
</comment>
<evidence type="ECO:0000256" key="1">
    <source>
        <dbReference type="ARBA" id="ARBA00000013"/>
    </source>
</evidence>
<dbReference type="PANTHER" id="PTHR12592">
    <property type="entry name" value="ATP-DEPENDENT (S)-NAD(P)H-HYDRATE DEHYDRATASE FAMILY MEMBER"/>
    <property type="match status" value="1"/>
</dbReference>
<dbReference type="EMBL" id="CP014206">
    <property type="protein sequence ID" value="AMK11898.1"/>
    <property type="molecule type" value="Genomic_DNA"/>
</dbReference>
<dbReference type="GO" id="GO:0005524">
    <property type="term" value="F:ATP binding"/>
    <property type="evidence" value="ECO:0007669"/>
    <property type="project" value="UniProtKB-UniRule"/>
</dbReference>
<keyword evidence="6 17" id="KW-0547">Nucleotide-binding</keyword>
<evidence type="ECO:0000256" key="9">
    <source>
        <dbReference type="ARBA" id="ARBA00022958"/>
    </source>
</evidence>
<organism evidence="23 25">
    <name type="scientific">Pseudodesulfovibrio indicus</name>
    <dbReference type="NCBI Taxonomy" id="1716143"/>
    <lineage>
        <taxon>Bacteria</taxon>
        <taxon>Pseudomonadati</taxon>
        <taxon>Thermodesulfobacteriota</taxon>
        <taxon>Desulfovibrionia</taxon>
        <taxon>Desulfovibrionales</taxon>
        <taxon>Desulfovibrionaceae</taxon>
    </lineage>
</organism>
<dbReference type="PANTHER" id="PTHR12592:SF0">
    <property type="entry name" value="ATP-DEPENDENT (S)-NAD(P)H-HYDRATE DEHYDRATASE"/>
    <property type="match status" value="1"/>
</dbReference>
<evidence type="ECO:0000256" key="7">
    <source>
        <dbReference type="ARBA" id="ARBA00022840"/>
    </source>
</evidence>
<feature type="binding site" evidence="18">
    <location>
        <begin position="61"/>
        <end position="65"/>
    </location>
    <ligand>
        <name>(6S)-NADPHX</name>
        <dbReference type="ChEBI" id="CHEBI:64076"/>
    </ligand>
</feature>
<comment type="similarity">
    <text evidence="3 19">In the N-terminal section; belongs to the NnrE/AIBP family.</text>
</comment>
<protein>
    <recommendedName>
        <fullName evidence="19">Bifunctional NAD(P)H-hydrate repair enzyme</fullName>
    </recommendedName>
    <alternativeName>
        <fullName evidence="19">Nicotinamide nucleotide repair protein</fullName>
    </alternativeName>
    <domain>
        <recommendedName>
            <fullName evidence="19">ADP-dependent (S)-NAD(P)H-hydrate dehydratase</fullName>
            <ecNumber evidence="19">4.2.1.136</ecNumber>
        </recommendedName>
        <alternativeName>
            <fullName evidence="19">ADP-dependent NAD(P)HX dehydratase</fullName>
        </alternativeName>
    </domain>
    <domain>
        <recommendedName>
            <fullName evidence="19">NAD(P)H-hydrate epimerase</fullName>
            <ecNumber evidence="19">5.1.99.6</ecNumber>
        </recommendedName>
    </domain>
</protein>
<comment type="catalytic activity">
    <reaction evidence="2 18 19">
        <text>(6R)-NADPHX = (6S)-NADPHX</text>
        <dbReference type="Rhea" id="RHEA:32227"/>
        <dbReference type="ChEBI" id="CHEBI:64076"/>
        <dbReference type="ChEBI" id="CHEBI:64077"/>
        <dbReference type="EC" id="5.1.99.6"/>
    </reaction>
</comment>
<evidence type="ECO:0000256" key="18">
    <source>
        <dbReference type="HAMAP-Rule" id="MF_01966"/>
    </source>
</evidence>
<feature type="binding site" evidence="18">
    <location>
        <position position="163"/>
    </location>
    <ligand>
        <name>(6S)-NADPHX</name>
        <dbReference type="ChEBI" id="CHEBI:64076"/>
    </ligand>
</feature>
<dbReference type="Pfam" id="PF01256">
    <property type="entry name" value="Carb_kinase"/>
    <property type="match status" value="1"/>
</dbReference>
<feature type="binding site" evidence="18">
    <location>
        <position position="166"/>
    </location>
    <ligand>
        <name>K(+)</name>
        <dbReference type="ChEBI" id="CHEBI:29103"/>
    </ligand>
</feature>
<comment type="cofactor">
    <cofactor evidence="18 19">
        <name>K(+)</name>
        <dbReference type="ChEBI" id="CHEBI:29103"/>
    </cofactor>
    <text evidence="18 19">Binds 1 potassium ion per subunit.</text>
</comment>
<dbReference type="PROSITE" id="PS51383">
    <property type="entry name" value="YJEF_C_3"/>
    <property type="match status" value="1"/>
</dbReference>
<accession>A0A126QQ88</accession>
<dbReference type="InterPro" id="IPR029056">
    <property type="entry name" value="Ribokinase-like"/>
</dbReference>
<comment type="function">
    <text evidence="18">Catalyzes the epimerization of the S- and R-forms of NAD(P)HX, a damaged form of NAD(P)H that is a result of enzymatic or heat-dependent hydration. This is a prerequisite for the S-specific NAD(P)H-hydrate dehydratase to allow the repair of both epimers of NAD(P)HX.</text>
</comment>
<evidence type="ECO:0000313" key="22">
    <source>
        <dbReference type="EMBL" id="AMK11898.1"/>
    </source>
</evidence>
<feature type="binding site" evidence="18">
    <location>
        <position position="62"/>
    </location>
    <ligand>
        <name>K(+)</name>
        <dbReference type="ChEBI" id="CHEBI:29103"/>
    </ligand>
</feature>
<feature type="binding site" evidence="17">
    <location>
        <position position="450"/>
    </location>
    <ligand>
        <name>(6S)-NADPHX</name>
        <dbReference type="ChEBI" id="CHEBI:64076"/>
    </ligand>
</feature>
<evidence type="ECO:0000256" key="6">
    <source>
        <dbReference type="ARBA" id="ARBA00022741"/>
    </source>
</evidence>
<dbReference type="CDD" id="cd01171">
    <property type="entry name" value="YXKO-related"/>
    <property type="match status" value="1"/>
</dbReference>
<dbReference type="KEGG" id="dej:AWY79_12625"/>
<keyword evidence="13" id="KW-0511">Multifunctional enzyme</keyword>
<comment type="caution">
    <text evidence="18">Lacks conserved residue(s) required for the propagation of feature annotation.</text>
</comment>
<dbReference type="AlphaFoldDB" id="A0A126QQ88"/>
<dbReference type="EC" id="4.2.1.136" evidence="19"/>
<comment type="similarity">
    <text evidence="18">Belongs to the NnrE/AIBP family.</text>
</comment>
<dbReference type="SUPFAM" id="SSF53613">
    <property type="entry name" value="Ribokinase-like"/>
    <property type="match status" value="1"/>
</dbReference>
<evidence type="ECO:0000256" key="16">
    <source>
        <dbReference type="ARBA" id="ARBA00049209"/>
    </source>
</evidence>
<dbReference type="SUPFAM" id="SSF64153">
    <property type="entry name" value="YjeF N-terminal domain-like"/>
    <property type="match status" value="1"/>
</dbReference>
<evidence type="ECO:0000313" key="25">
    <source>
        <dbReference type="Proteomes" id="UP000295506"/>
    </source>
</evidence>
<dbReference type="HAMAP" id="MF_01965">
    <property type="entry name" value="NADHX_dehydratase"/>
    <property type="match status" value="1"/>
</dbReference>
<comment type="similarity">
    <text evidence="4 19">In the C-terminal section; belongs to the NnrD/CARKD family.</text>
</comment>
<dbReference type="Proteomes" id="UP000295506">
    <property type="component" value="Unassembled WGS sequence"/>
</dbReference>
<dbReference type="GO" id="GO:0052855">
    <property type="term" value="F:ADP-dependent NAD(P)H-hydrate dehydratase activity"/>
    <property type="evidence" value="ECO:0007669"/>
    <property type="project" value="UniProtKB-UniRule"/>
</dbReference>
<feature type="binding site" evidence="17">
    <location>
        <position position="449"/>
    </location>
    <ligand>
        <name>AMP</name>
        <dbReference type="ChEBI" id="CHEBI:456215"/>
    </ligand>
</feature>
<dbReference type="InterPro" id="IPR004443">
    <property type="entry name" value="YjeF_N_dom"/>
</dbReference>
<keyword evidence="22" id="KW-0418">Kinase</keyword>
<dbReference type="NCBIfam" id="TIGR00196">
    <property type="entry name" value="yjeF_cterm"/>
    <property type="match status" value="1"/>
</dbReference>
<proteinExistence type="inferred from homology"/>
<keyword evidence="11 18" id="KW-0413">Isomerase</keyword>
<feature type="domain" description="YjeF C-terminal" evidence="20">
    <location>
        <begin position="229"/>
        <end position="509"/>
    </location>
</feature>
<dbReference type="InterPro" id="IPR000631">
    <property type="entry name" value="CARKD"/>
</dbReference>
<feature type="binding site" evidence="17">
    <location>
        <begin position="421"/>
        <end position="425"/>
    </location>
    <ligand>
        <name>AMP</name>
        <dbReference type="ChEBI" id="CHEBI:456215"/>
    </ligand>
</feature>
<evidence type="ECO:0000256" key="12">
    <source>
        <dbReference type="ARBA" id="ARBA00023239"/>
    </source>
</evidence>
<comment type="function">
    <text evidence="14 19">Bifunctional enzyme that catalyzes the epimerization of the S- and R-forms of NAD(P)HX and the dehydration of the S-form of NAD(P)HX at the expense of ADP, which is converted to AMP. This allows the repair of both epimers of NAD(P)HX, a damaged form of NAD(P)H that is a result of enzymatic or heat-dependent hydration.</text>
</comment>
<keyword evidence="22" id="KW-0808">Transferase</keyword>
<dbReference type="InterPro" id="IPR036652">
    <property type="entry name" value="YjeF_N_dom_sf"/>
</dbReference>
<dbReference type="EC" id="5.1.99.6" evidence="19"/>
<sequence length="514" mass="52944">MLLPLPTPAEMALWDRETIETVGIPGVTLMECAAREAVNVLLEEFGPVTGAVIHCFAGSGNNGGDAFAMARHLADLGAEVTVFHTKPKKRYRGETRTNLLWAQKLGVPLFHLSGVDLAALPQPDVIVDGLLGTGFEGELRDDVLALVRTVNRLGERAFVLAVDIPSGLSGLTGRPLPEAVLADATATFQSPKLGLLMPEAAPYAGDLHVCPIGIPLKVQEDNPVRHHLLTGEIMDVVPAPAPDMHKGKGGHVLIVGGSRGLTGAPHLAALGALRSGAGLATVACPAGLADAVKAGSPDIMTLPLGDGEDWTPAMTTALAPELARFDAVVLGPGMGRTPAATAFVLAFLAGCDLPVVVDADGLFALASAPGGLAQLAERTVLTPHPGEMARLLGTDAPAIQADRIGAVNRFLTRCDATLVLKGAATLVADPDLTCVSPFAEPNLAVGGSGDVLSGVIGSLMARGLTPMEAACAGVFWHGLAGEYLNHEFPERGNLASEIANTLPHAAAAFIKELD</sequence>
<reference evidence="23 25" key="2">
    <citation type="submission" date="2019-03" db="EMBL/GenBank/DDBJ databases">
        <title>Genomic Encyclopedia of Type Strains, Phase IV (KMG-IV): sequencing the most valuable type-strain genomes for metagenomic binning, comparative biology and taxonomic classification.</title>
        <authorList>
            <person name="Goeker M."/>
        </authorList>
    </citation>
    <scope>NUCLEOTIDE SEQUENCE [LARGE SCALE GENOMIC DNA]</scope>
    <source>
        <strain evidence="23 25">DSM 101483</strain>
    </source>
</reference>
<evidence type="ECO:0000256" key="3">
    <source>
        <dbReference type="ARBA" id="ARBA00006001"/>
    </source>
</evidence>
<name>A0A126QQ88_9BACT</name>
<dbReference type="Gene3D" id="3.40.1190.20">
    <property type="match status" value="1"/>
</dbReference>
<feature type="binding site" evidence="18">
    <location>
        <position position="128"/>
    </location>
    <ligand>
        <name>K(+)</name>
        <dbReference type="ChEBI" id="CHEBI:29103"/>
    </ligand>
</feature>
<comment type="cofactor">
    <cofactor evidence="17">
        <name>Mg(2+)</name>
        <dbReference type="ChEBI" id="CHEBI:18420"/>
    </cofactor>
</comment>
<evidence type="ECO:0000256" key="17">
    <source>
        <dbReference type="HAMAP-Rule" id="MF_01965"/>
    </source>
</evidence>
<dbReference type="Pfam" id="PF03853">
    <property type="entry name" value="YjeF_N"/>
    <property type="match status" value="1"/>
</dbReference>